<evidence type="ECO:0000313" key="1">
    <source>
        <dbReference type="EMBL" id="KAI3770630.1"/>
    </source>
</evidence>
<keyword evidence="2" id="KW-1185">Reference proteome</keyword>
<dbReference type="EMBL" id="CM042047">
    <property type="protein sequence ID" value="KAI3770630.1"/>
    <property type="molecule type" value="Genomic_DNA"/>
</dbReference>
<comment type="caution">
    <text evidence="1">The sequence shown here is derived from an EMBL/GenBank/DDBJ whole genome shotgun (WGS) entry which is preliminary data.</text>
</comment>
<dbReference type="Proteomes" id="UP001055879">
    <property type="component" value="Linkage Group LG01"/>
</dbReference>
<gene>
    <name evidence="1" type="ORF">L6452_01770</name>
</gene>
<organism evidence="1 2">
    <name type="scientific">Arctium lappa</name>
    <name type="common">Greater burdock</name>
    <name type="synonym">Lappa major</name>
    <dbReference type="NCBI Taxonomy" id="4217"/>
    <lineage>
        <taxon>Eukaryota</taxon>
        <taxon>Viridiplantae</taxon>
        <taxon>Streptophyta</taxon>
        <taxon>Embryophyta</taxon>
        <taxon>Tracheophyta</taxon>
        <taxon>Spermatophyta</taxon>
        <taxon>Magnoliopsida</taxon>
        <taxon>eudicotyledons</taxon>
        <taxon>Gunneridae</taxon>
        <taxon>Pentapetalae</taxon>
        <taxon>asterids</taxon>
        <taxon>campanulids</taxon>
        <taxon>Asterales</taxon>
        <taxon>Asteraceae</taxon>
        <taxon>Carduoideae</taxon>
        <taxon>Cardueae</taxon>
        <taxon>Arctiinae</taxon>
        <taxon>Arctium</taxon>
    </lineage>
</organism>
<accession>A0ACB9FID4</accession>
<sequence>MQQRSTSKMLGEKQSEESVVPSESENGGRGKEAESENRSVFNMTNLLWHGGSVWDAWFSCSSNQVLASETKIYMILDGGELFDAILENVLVDAKGNIKISDFGLNALPQHLKDYTSTIVEEEEEDMLIDDEVLLLHEAPTDSEKEPESPTHINGFELIGMSSCLDLSGFFEKEDVSERKVRFTFTYSPRNLLERIENTVSEMGFGVQKKNGRIGNSMIADVDGHPPPLSPPPPPYSQPLPLPSPLYFRNFGCYSHPLRFHLFACTFPLPSPPPCTTDFGN</sequence>
<proteinExistence type="predicted"/>
<name>A0ACB9FID4_ARCLA</name>
<evidence type="ECO:0000313" key="2">
    <source>
        <dbReference type="Proteomes" id="UP001055879"/>
    </source>
</evidence>
<reference evidence="2" key="1">
    <citation type="journal article" date="2022" name="Mol. Ecol. Resour.">
        <title>The genomes of chicory, endive, great burdock and yacon provide insights into Asteraceae palaeo-polyploidization history and plant inulin production.</title>
        <authorList>
            <person name="Fan W."/>
            <person name="Wang S."/>
            <person name="Wang H."/>
            <person name="Wang A."/>
            <person name="Jiang F."/>
            <person name="Liu H."/>
            <person name="Zhao H."/>
            <person name="Xu D."/>
            <person name="Zhang Y."/>
        </authorList>
    </citation>
    <scope>NUCLEOTIDE SEQUENCE [LARGE SCALE GENOMIC DNA]</scope>
    <source>
        <strain evidence="2">cv. Niubang</strain>
    </source>
</reference>
<protein>
    <submittedName>
        <fullName evidence="1">Uncharacterized protein</fullName>
    </submittedName>
</protein>
<reference evidence="1 2" key="2">
    <citation type="journal article" date="2022" name="Mol. Ecol. Resour.">
        <title>The genomes of chicory, endive, great burdock and yacon provide insights into Asteraceae paleo-polyploidization history and plant inulin production.</title>
        <authorList>
            <person name="Fan W."/>
            <person name="Wang S."/>
            <person name="Wang H."/>
            <person name="Wang A."/>
            <person name="Jiang F."/>
            <person name="Liu H."/>
            <person name="Zhao H."/>
            <person name="Xu D."/>
            <person name="Zhang Y."/>
        </authorList>
    </citation>
    <scope>NUCLEOTIDE SEQUENCE [LARGE SCALE GENOMIC DNA]</scope>
    <source>
        <strain evidence="2">cv. Niubang</strain>
    </source>
</reference>